<evidence type="ECO:0000313" key="2">
    <source>
        <dbReference type="EMBL" id="MBE9664924.1"/>
    </source>
</evidence>
<dbReference type="RefSeq" id="WP_194104347.1">
    <property type="nucleotide sequence ID" value="NZ_JADFFM010000001.1"/>
</dbReference>
<evidence type="ECO:0000259" key="1">
    <source>
        <dbReference type="Pfam" id="PF19773"/>
    </source>
</evidence>
<evidence type="ECO:0000313" key="3">
    <source>
        <dbReference type="Proteomes" id="UP000632774"/>
    </source>
</evidence>
<feature type="domain" description="DUF6259" evidence="1">
    <location>
        <begin position="270"/>
        <end position="575"/>
    </location>
</feature>
<comment type="caution">
    <text evidence="2">The sequence shown here is derived from an EMBL/GenBank/DDBJ whole genome shotgun (WGS) entry which is preliminary data.</text>
</comment>
<gene>
    <name evidence="2" type="ORF">IRJ18_01040</name>
</gene>
<sequence length="751" mass="83434">MIKESFNRFQCKFYLFTLLLTGFLTATVARPPIVVINQGYRLVINSDKGTIESFQATNNGGIDDLLIPRHGLLPVFKIEFMSAPGKFQTVNSSDARKISVTKTIEASGDIIVLNFEGVGKLDVNARVTVRCPNDKPLTYWSMELDNRTAMWVGHIQFPVIEIPFDDNPTEENCGHILSSLYDGVLLGPIKPGMVAGAWRTSRRNTPETWRSTNYPRECTIQMMAYYKPTAGLYMACEDPAGTPKLVAPMLEPDGVTMVGHYPGTQTGHTKLPYEVVLGTFRGNWYSAAAIYRDWAEKQPFCAVKLADRINYPKWVLEPLVGATFPMRGQADWDPPAAINPEYTPATNALPYLDKLAAAFNAPLMPIIFNWENAGPWVQPGAFPPVGGQAKMLEFMKKAKAKGWHPMLYGNGVNWVVAQKNTGYDGMPYFKTHGGDSAIVHRWDGSTGAAVGWRTLYNTCVASGPARKMILGMTRGMAQLNPDAIQQFDQGVGAVACYSTQHGHSPVPGPWMTAAFTSLLKQDNETARSVNPKVAISSEGAPPEVYLQSFDFWDARTGGGGEMMCPLYSFVYHQYLNGHSGSYTNSVNDEALRAFVARALVSGYFLNFTLRDKGRVEYDWDQPWERSVPDQLAITDWAARATKLRNGIGRDYLIYGRMLQPWNVTNMTKRDYGYGKEPLVQSGTWQAADGRIAVVLANYADVYQSPRVTLEGRGKKHVIIYNDDQVQALELELPSVIDLRMPARSVGMIEVK</sequence>
<dbReference type="EMBL" id="JADFFM010000001">
    <property type="protein sequence ID" value="MBE9664924.1"/>
    <property type="molecule type" value="Genomic_DNA"/>
</dbReference>
<reference evidence="2 3" key="1">
    <citation type="submission" date="2020-10" db="EMBL/GenBank/DDBJ databases">
        <title>Mucilaginibacter mali sp. nov., isolated from rhizosphere soil of apple orchard.</title>
        <authorList>
            <person name="Lee J.-S."/>
            <person name="Kim H.S."/>
            <person name="Kim J.-S."/>
        </authorList>
    </citation>
    <scope>NUCLEOTIDE SEQUENCE [LARGE SCALE GENOMIC DNA]</scope>
    <source>
        <strain evidence="2 3">KCTC 23157</strain>
    </source>
</reference>
<dbReference type="Proteomes" id="UP000632774">
    <property type="component" value="Unassembled WGS sequence"/>
</dbReference>
<proteinExistence type="predicted"/>
<keyword evidence="3" id="KW-1185">Reference proteome</keyword>
<accession>A0ABR9XD71</accession>
<dbReference type="InterPro" id="IPR046226">
    <property type="entry name" value="DUF6259"/>
</dbReference>
<name>A0ABR9XD71_9SPHI</name>
<dbReference type="Pfam" id="PF19773">
    <property type="entry name" value="DUF6259"/>
    <property type="match status" value="1"/>
</dbReference>
<organism evidence="2 3">
    <name type="scientific">Mucilaginibacter boryungensis</name>
    <dbReference type="NCBI Taxonomy" id="768480"/>
    <lineage>
        <taxon>Bacteria</taxon>
        <taxon>Pseudomonadati</taxon>
        <taxon>Bacteroidota</taxon>
        <taxon>Sphingobacteriia</taxon>
        <taxon>Sphingobacteriales</taxon>
        <taxon>Sphingobacteriaceae</taxon>
        <taxon>Mucilaginibacter</taxon>
    </lineage>
</organism>
<protein>
    <recommendedName>
        <fullName evidence="1">DUF6259 domain-containing protein</fullName>
    </recommendedName>
</protein>